<dbReference type="PANTHER" id="PTHR19446">
    <property type="entry name" value="REVERSE TRANSCRIPTASES"/>
    <property type="match status" value="1"/>
</dbReference>
<sequence>MVSRIWKEYVFLNKWTYGTIIPIAKLDKYPPSPGNYKPIALKSCLCEFEKIVNARLIYVLEVNKYISFSQSGFYKGRYTVDNLIAHESSIGIAFLQRHHLVSVFSDIEKAYDWTCRYGLLKYLCDLHLR</sequence>
<dbReference type="EMBL" id="BGPR01024061">
    <property type="protein sequence ID" value="GBN91795.1"/>
    <property type="molecule type" value="Genomic_DNA"/>
</dbReference>
<dbReference type="AlphaFoldDB" id="A0A4Y2SY34"/>
<evidence type="ECO:0000313" key="2">
    <source>
        <dbReference type="EMBL" id="GBN91863.1"/>
    </source>
</evidence>
<organism evidence="1 3">
    <name type="scientific">Araneus ventricosus</name>
    <name type="common">Orbweaver spider</name>
    <name type="synonym">Epeira ventricosa</name>
    <dbReference type="NCBI Taxonomy" id="182803"/>
    <lineage>
        <taxon>Eukaryota</taxon>
        <taxon>Metazoa</taxon>
        <taxon>Ecdysozoa</taxon>
        <taxon>Arthropoda</taxon>
        <taxon>Chelicerata</taxon>
        <taxon>Arachnida</taxon>
        <taxon>Araneae</taxon>
        <taxon>Araneomorphae</taxon>
        <taxon>Entelegynae</taxon>
        <taxon>Araneoidea</taxon>
        <taxon>Araneidae</taxon>
        <taxon>Araneus</taxon>
    </lineage>
</organism>
<reference evidence="1 3" key="1">
    <citation type="journal article" date="2019" name="Sci. Rep.">
        <title>Orb-weaving spider Araneus ventricosus genome elucidates the spidroin gene catalogue.</title>
        <authorList>
            <person name="Kono N."/>
            <person name="Nakamura H."/>
            <person name="Ohtoshi R."/>
            <person name="Moran D.A.P."/>
            <person name="Shinohara A."/>
            <person name="Yoshida Y."/>
            <person name="Fujiwara M."/>
            <person name="Mori M."/>
            <person name="Tomita M."/>
            <person name="Arakawa K."/>
        </authorList>
    </citation>
    <scope>NUCLEOTIDE SEQUENCE [LARGE SCALE GENOMIC DNA]</scope>
</reference>
<gene>
    <name evidence="1" type="ORF">AVEN_336_1</name>
    <name evidence="2" type="ORF">AVEN_99971_1</name>
</gene>
<evidence type="ECO:0000313" key="1">
    <source>
        <dbReference type="EMBL" id="GBN91795.1"/>
    </source>
</evidence>
<dbReference type="EMBL" id="BGPR01024104">
    <property type="protein sequence ID" value="GBN91863.1"/>
    <property type="molecule type" value="Genomic_DNA"/>
</dbReference>
<dbReference type="Proteomes" id="UP000499080">
    <property type="component" value="Unassembled WGS sequence"/>
</dbReference>
<name>A0A4Y2SY34_ARAVE</name>
<dbReference type="OrthoDB" id="419352at2759"/>
<accession>A0A4Y2SY34</accession>
<protein>
    <submittedName>
        <fullName evidence="1">Uncharacterized protein</fullName>
    </submittedName>
</protein>
<proteinExistence type="predicted"/>
<evidence type="ECO:0000313" key="3">
    <source>
        <dbReference type="Proteomes" id="UP000499080"/>
    </source>
</evidence>
<comment type="caution">
    <text evidence="1">The sequence shown here is derived from an EMBL/GenBank/DDBJ whole genome shotgun (WGS) entry which is preliminary data.</text>
</comment>
<keyword evidence="3" id="KW-1185">Reference proteome</keyword>